<evidence type="ECO:0000256" key="1">
    <source>
        <dbReference type="SAM" id="MobiDB-lite"/>
    </source>
</evidence>
<proteinExistence type="predicted"/>
<organism evidence="2 3">
    <name type="scientific">Actinacidiphila oryziradicis</name>
    <dbReference type="NCBI Taxonomy" id="2571141"/>
    <lineage>
        <taxon>Bacteria</taxon>
        <taxon>Bacillati</taxon>
        <taxon>Actinomycetota</taxon>
        <taxon>Actinomycetes</taxon>
        <taxon>Kitasatosporales</taxon>
        <taxon>Streptomycetaceae</taxon>
        <taxon>Actinacidiphila</taxon>
    </lineage>
</organism>
<dbReference type="AlphaFoldDB" id="A0A4U0SBI8"/>
<dbReference type="InterPro" id="IPR020311">
    <property type="entry name" value="Uncharacterised_Rv0898c"/>
</dbReference>
<feature type="region of interest" description="Disordered" evidence="1">
    <location>
        <begin position="67"/>
        <end position="88"/>
    </location>
</feature>
<evidence type="ECO:0000313" key="2">
    <source>
        <dbReference type="EMBL" id="TKA04791.1"/>
    </source>
</evidence>
<evidence type="ECO:0000313" key="3">
    <source>
        <dbReference type="Proteomes" id="UP000305778"/>
    </source>
</evidence>
<keyword evidence="3" id="KW-1185">Reference proteome</keyword>
<dbReference type="Pfam" id="PF10944">
    <property type="entry name" value="DUF2630"/>
    <property type="match status" value="1"/>
</dbReference>
<accession>A0A4U0SBI8</accession>
<dbReference type="Proteomes" id="UP000305778">
    <property type="component" value="Unassembled WGS sequence"/>
</dbReference>
<comment type="caution">
    <text evidence="2">The sequence shown here is derived from an EMBL/GenBank/DDBJ whole genome shotgun (WGS) entry which is preliminary data.</text>
</comment>
<dbReference type="EMBL" id="SUMC01000047">
    <property type="protein sequence ID" value="TKA04791.1"/>
    <property type="molecule type" value="Genomic_DNA"/>
</dbReference>
<sequence length="88" mass="9929">MAQEQSGGAEEQILHRINSMIDDEKTLRELLAAGRIDAGTEHQRLTTLERELDQCWDLLRQRRAKAQAGQDATEAHVRPSSQVEGYLS</sequence>
<dbReference type="RefSeq" id="WP_136728138.1">
    <property type="nucleotide sequence ID" value="NZ_JAOPYF010000574.1"/>
</dbReference>
<reference evidence="2 3" key="1">
    <citation type="submission" date="2019-04" db="EMBL/GenBank/DDBJ databases">
        <title>Streptomyces oryziradicis sp. nov., a novel actinomycete isolated from rhizosphere soil of rice (Oryza sativa L.).</title>
        <authorList>
            <person name="Li C."/>
        </authorList>
    </citation>
    <scope>NUCLEOTIDE SEQUENCE [LARGE SCALE GENOMIC DNA]</scope>
    <source>
        <strain evidence="2 3">NEAU-C40</strain>
    </source>
</reference>
<feature type="compositionally biased region" description="Polar residues" evidence="1">
    <location>
        <begin position="79"/>
        <end position="88"/>
    </location>
</feature>
<gene>
    <name evidence="2" type="ORF">FCI23_34650</name>
</gene>
<dbReference type="OrthoDB" id="7376174at2"/>
<protein>
    <submittedName>
        <fullName evidence="2">DUF2630 family protein</fullName>
    </submittedName>
</protein>
<name>A0A4U0SBI8_9ACTN</name>